<dbReference type="InterPro" id="IPR046657">
    <property type="entry name" value="DUF6766"/>
</dbReference>
<dbReference type="EMBL" id="VLKN01000005">
    <property type="protein sequence ID" value="TWI01727.1"/>
    <property type="molecule type" value="Genomic_DNA"/>
</dbReference>
<dbReference type="OrthoDB" id="187863at2"/>
<protein>
    <recommendedName>
        <fullName evidence="4">Transmembrane protein</fullName>
    </recommendedName>
</protein>
<gene>
    <name evidence="2" type="ORF">IP90_02287</name>
</gene>
<keyword evidence="1" id="KW-1133">Transmembrane helix</keyword>
<evidence type="ECO:0000313" key="3">
    <source>
        <dbReference type="Proteomes" id="UP000315167"/>
    </source>
</evidence>
<keyword evidence="3" id="KW-1185">Reference proteome</keyword>
<organism evidence="2 3">
    <name type="scientific">Luteimonas cucumeris</name>
    <dbReference type="NCBI Taxonomy" id="985012"/>
    <lineage>
        <taxon>Bacteria</taxon>
        <taxon>Pseudomonadati</taxon>
        <taxon>Pseudomonadota</taxon>
        <taxon>Gammaproteobacteria</taxon>
        <taxon>Lysobacterales</taxon>
        <taxon>Lysobacteraceae</taxon>
        <taxon>Luteimonas</taxon>
    </lineage>
</organism>
<dbReference type="AlphaFoldDB" id="A0A562L262"/>
<dbReference type="RefSeq" id="WP_144899778.1">
    <property type="nucleotide sequence ID" value="NZ_VLKN01000005.1"/>
</dbReference>
<keyword evidence="1" id="KW-0472">Membrane</keyword>
<evidence type="ECO:0000256" key="1">
    <source>
        <dbReference type="SAM" id="Phobius"/>
    </source>
</evidence>
<evidence type="ECO:0008006" key="4">
    <source>
        <dbReference type="Google" id="ProtNLM"/>
    </source>
</evidence>
<comment type="caution">
    <text evidence="2">The sequence shown here is derived from an EMBL/GenBank/DDBJ whole genome shotgun (WGS) entry which is preliminary data.</text>
</comment>
<proteinExistence type="predicted"/>
<feature type="transmembrane region" description="Helical" evidence="1">
    <location>
        <begin position="123"/>
        <end position="144"/>
    </location>
</feature>
<evidence type="ECO:0000313" key="2">
    <source>
        <dbReference type="EMBL" id="TWI01727.1"/>
    </source>
</evidence>
<reference evidence="2 3" key="1">
    <citation type="journal article" date="2015" name="Stand. Genomic Sci.">
        <title>Genomic Encyclopedia of Bacterial and Archaeal Type Strains, Phase III: the genomes of soil and plant-associated and newly described type strains.</title>
        <authorList>
            <person name="Whitman W.B."/>
            <person name="Woyke T."/>
            <person name="Klenk H.P."/>
            <person name="Zhou Y."/>
            <person name="Lilburn T.G."/>
            <person name="Beck B.J."/>
            <person name="De Vos P."/>
            <person name="Vandamme P."/>
            <person name="Eisen J.A."/>
            <person name="Garrity G."/>
            <person name="Hugenholtz P."/>
            <person name="Kyrpides N.C."/>
        </authorList>
    </citation>
    <scope>NUCLEOTIDE SEQUENCE [LARGE SCALE GENOMIC DNA]</scope>
    <source>
        <strain evidence="2 3">CGMCC 1.10821</strain>
    </source>
</reference>
<accession>A0A562L262</accession>
<name>A0A562L262_9GAMM</name>
<dbReference type="Proteomes" id="UP000315167">
    <property type="component" value="Unassembled WGS sequence"/>
</dbReference>
<feature type="transmembrane region" description="Helical" evidence="1">
    <location>
        <begin position="12"/>
        <end position="31"/>
    </location>
</feature>
<dbReference type="Pfam" id="PF20554">
    <property type="entry name" value="DUF6766"/>
    <property type="match status" value="1"/>
</dbReference>
<keyword evidence="1" id="KW-0812">Transmembrane</keyword>
<sequence>MASRNDTFWRRNGLSLAFIGFMLASLVGQALTGHEVHNQERIEQGGTPITLSQYLVSGHFVSATFENWESEFLQMGMYVLLTVVLRQKGSAESRPMSHAQEKNRIEQGPKPWPVRVGGIARTLYGHSLAIAFGILFLLSFALHLDGSWRRESTMRALQGEDPLPLAVYAVEPQFWFESFQNWQSEFLSVVSLVLLSIWLRQKDSPQSKPVEAPHSQTGT</sequence>